<dbReference type="GO" id="GO:0006813">
    <property type="term" value="P:potassium ion transport"/>
    <property type="evidence" value="ECO:0007669"/>
    <property type="project" value="InterPro"/>
</dbReference>
<protein>
    <submittedName>
        <fullName evidence="9">Potassium transporter TrkA</fullName>
    </submittedName>
</protein>
<organism evidence="9 10">
    <name type="scientific">Candidatus Tenderia electrophaga</name>
    <dbReference type="NCBI Taxonomy" id="1748243"/>
    <lineage>
        <taxon>Bacteria</taxon>
        <taxon>Pseudomonadati</taxon>
        <taxon>Pseudomonadota</taxon>
        <taxon>Gammaproteobacteria</taxon>
        <taxon>Candidatus Tenderiales</taxon>
        <taxon>Candidatus Tenderiaceae</taxon>
        <taxon>Candidatus Tenderia</taxon>
    </lineage>
</organism>
<feature type="transmembrane region" description="Helical" evidence="7">
    <location>
        <begin position="58"/>
        <end position="80"/>
    </location>
</feature>
<dbReference type="Pfam" id="PF03600">
    <property type="entry name" value="CitMHS"/>
    <property type="match status" value="1"/>
</dbReference>
<evidence type="ECO:0000256" key="5">
    <source>
        <dbReference type="ARBA" id="ARBA00022989"/>
    </source>
</evidence>
<dbReference type="FunFam" id="3.30.70.1450:FF:000009">
    <property type="entry name" value="SLC13 family permease"/>
    <property type="match status" value="1"/>
</dbReference>
<feature type="transmembrane region" description="Helical" evidence="7">
    <location>
        <begin position="399"/>
        <end position="432"/>
    </location>
</feature>
<dbReference type="Gene3D" id="3.30.70.1450">
    <property type="entry name" value="Regulator of K+ conductance, C-terminal domain"/>
    <property type="match status" value="2"/>
</dbReference>
<dbReference type="InterPro" id="IPR031312">
    <property type="entry name" value="Na/sul_symport_CS"/>
</dbReference>
<evidence type="ECO:0000313" key="9">
    <source>
        <dbReference type="EMBL" id="ALP53378.1"/>
    </source>
</evidence>
<dbReference type="SUPFAM" id="SSF116726">
    <property type="entry name" value="TrkA C-terminal domain-like"/>
    <property type="match status" value="2"/>
</dbReference>
<dbReference type="PANTHER" id="PTHR43652:SF2">
    <property type="entry name" value="BASIC AMINO ACID ANTIPORTER YFCC-RELATED"/>
    <property type="match status" value="1"/>
</dbReference>
<feature type="transmembrane region" description="Helical" evidence="7">
    <location>
        <begin position="177"/>
        <end position="201"/>
    </location>
</feature>
<dbReference type="InterPro" id="IPR004680">
    <property type="entry name" value="Cit_transptr-like_dom"/>
</dbReference>
<feature type="transmembrane region" description="Helical" evidence="7">
    <location>
        <begin position="568"/>
        <end position="588"/>
    </location>
</feature>
<evidence type="ECO:0000256" key="2">
    <source>
        <dbReference type="ARBA" id="ARBA00022448"/>
    </source>
</evidence>
<dbReference type="GO" id="GO:0008324">
    <property type="term" value="F:monoatomic cation transmembrane transporter activity"/>
    <property type="evidence" value="ECO:0007669"/>
    <property type="project" value="InterPro"/>
</dbReference>
<accession>A0A0S2TE28</accession>
<dbReference type="Proteomes" id="UP000055136">
    <property type="component" value="Chromosome"/>
</dbReference>
<keyword evidence="2" id="KW-0813">Transport</keyword>
<feature type="transmembrane region" description="Helical" evidence="7">
    <location>
        <begin position="6"/>
        <end position="26"/>
    </location>
</feature>
<evidence type="ECO:0000256" key="4">
    <source>
        <dbReference type="ARBA" id="ARBA00022737"/>
    </source>
</evidence>
<feature type="transmembrane region" description="Helical" evidence="7">
    <location>
        <begin position="33"/>
        <end position="52"/>
    </location>
</feature>
<dbReference type="InterPro" id="IPR006037">
    <property type="entry name" value="RCK_C"/>
</dbReference>
<feature type="domain" description="RCK C-terminal" evidence="8">
    <location>
        <begin position="295"/>
        <end position="381"/>
    </location>
</feature>
<dbReference type="InterPro" id="IPR036721">
    <property type="entry name" value="RCK_C_sf"/>
</dbReference>
<feature type="transmembrane region" description="Helical" evidence="7">
    <location>
        <begin position="484"/>
        <end position="513"/>
    </location>
</feature>
<evidence type="ECO:0000313" key="10">
    <source>
        <dbReference type="Proteomes" id="UP000055136"/>
    </source>
</evidence>
<dbReference type="AlphaFoldDB" id="A0A0S2TE28"/>
<dbReference type="EMBL" id="CP013099">
    <property type="protein sequence ID" value="ALP53378.1"/>
    <property type="molecule type" value="Genomic_DNA"/>
</dbReference>
<keyword evidence="3 7" id="KW-0812">Transmembrane</keyword>
<gene>
    <name evidence="9" type="ORF">Tel_09555</name>
</gene>
<dbReference type="GO" id="GO:0005886">
    <property type="term" value="C:plasma membrane"/>
    <property type="evidence" value="ECO:0007669"/>
    <property type="project" value="TreeGrafter"/>
</dbReference>
<dbReference type="PROSITE" id="PS01271">
    <property type="entry name" value="NA_SULFATE"/>
    <property type="match status" value="1"/>
</dbReference>
<keyword evidence="5 7" id="KW-1133">Transmembrane helix</keyword>
<dbReference type="Pfam" id="PF02080">
    <property type="entry name" value="TrkA_C"/>
    <property type="match status" value="2"/>
</dbReference>
<proteinExistence type="predicted"/>
<feature type="transmembrane region" description="Helical" evidence="7">
    <location>
        <begin position="101"/>
        <end position="121"/>
    </location>
</feature>
<dbReference type="PROSITE" id="PS51202">
    <property type="entry name" value="RCK_C"/>
    <property type="match status" value="2"/>
</dbReference>
<evidence type="ECO:0000256" key="3">
    <source>
        <dbReference type="ARBA" id="ARBA00022692"/>
    </source>
</evidence>
<sequence>MTVDAWITIAVITVCFLTLVFTRWAADVVLMGGVTLLLVLGILTPEAALSGLANEGMVTVGVLFIVSAGLKETGAINWLTDSLLGRPRSLANAQMRVMGPVAGFSAFLNNTPVVAMLIPAVNDWARKYHLSVSKLLMPLSYAAIVGGTCTLIGTSTNLIVNGLMIKESDGDGLTMFELAWIGVPCTLLVFIYVLVVSKWLLPERKSAITQFSDVRQYTVEMLVEPRSSLEGKSIEEAGLRQLSGLYLVEIERRGHILPAVSPKERLESGDRLVFAGVVDSVVDLQKIRGLTPATNQVFKVNVPRPERSFIEAVVSDTNPLVGKTVKEGRFRSRYNAAIIAVSRNGEQLRMKIGEIVLQAGDTLLLEAPAAFTENHRNSRDFFLVSELLGSNPPRHDRAVLSISILLGMVVLVSAGVLSMLKAALLAAGLMIVSRCLTGNNARRAVDWQVLIVIAASFGLGQALYQTGGADYLANRIVALAGDGHPIIALAAVYFATALLTAMITNNAAAVLMFPVVLSMATSLDVSFMPFVIVLMVAASASFATPIGYQTNLMVFGPGGYHFSDYIRMGLPLTLLIGVLCLLIVPVVWPF</sequence>
<dbReference type="InterPro" id="IPR051679">
    <property type="entry name" value="DASS-Related_Transporters"/>
</dbReference>
<feature type="transmembrane region" description="Helical" evidence="7">
    <location>
        <begin position="525"/>
        <end position="548"/>
    </location>
</feature>
<dbReference type="PANTHER" id="PTHR43652">
    <property type="entry name" value="BASIC AMINO ACID ANTIPORTER YFCC-RELATED"/>
    <property type="match status" value="1"/>
</dbReference>
<keyword evidence="6 7" id="KW-0472">Membrane</keyword>
<evidence type="ECO:0000256" key="6">
    <source>
        <dbReference type="ARBA" id="ARBA00023136"/>
    </source>
</evidence>
<keyword evidence="4" id="KW-0677">Repeat</keyword>
<dbReference type="STRING" id="1748243.Tel_09555"/>
<evidence type="ECO:0000259" key="8">
    <source>
        <dbReference type="PROSITE" id="PS51202"/>
    </source>
</evidence>
<keyword evidence="10" id="KW-1185">Reference proteome</keyword>
<feature type="domain" description="RCK C-terminal" evidence="8">
    <location>
        <begin position="206"/>
        <end position="290"/>
    </location>
</feature>
<dbReference type="KEGG" id="tee:Tel_09555"/>
<evidence type="ECO:0000256" key="1">
    <source>
        <dbReference type="ARBA" id="ARBA00004141"/>
    </source>
</evidence>
<feature type="transmembrane region" description="Helical" evidence="7">
    <location>
        <begin position="444"/>
        <end position="464"/>
    </location>
</feature>
<evidence type="ECO:0000256" key="7">
    <source>
        <dbReference type="SAM" id="Phobius"/>
    </source>
</evidence>
<comment type="subcellular location">
    <subcellularLocation>
        <location evidence="1">Membrane</location>
        <topology evidence="1">Multi-pass membrane protein</topology>
    </subcellularLocation>
</comment>
<reference evidence="9" key="1">
    <citation type="submission" date="2015-10" db="EMBL/GenBank/DDBJ databases">
        <title>Description of Candidatus Tenderia electrophaga gen. nov, sp. nov., an Uncultivated Electroautotroph from a Biocathode Enrichment.</title>
        <authorList>
            <person name="Eddie B.J."/>
            <person name="Malanoski A.P."/>
            <person name="Wang Z."/>
            <person name="Hall R.J."/>
            <person name="Oh S.D."/>
            <person name="Heiner C."/>
            <person name="Lin B."/>
            <person name="Strycharz-Glaven S.M."/>
        </authorList>
    </citation>
    <scope>NUCLEOTIDE SEQUENCE [LARGE SCALE GENOMIC DNA]</scope>
    <source>
        <strain evidence="9">NRL1</strain>
    </source>
</reference>
<name>A0A0S2TE28_9GAMM</name>
<feature type="transmembrane region" description="Helical" evidence="7">
    <location>
        <begin position="141"/>
        <end position="165"/>
    </location>
</feature>